<evidence type="ECO:0000256" key="7">
    <source>
        <dbReference type="ARBA" id="ARBA00022490"/>
    </source>
</evidence>
<feature type="region of interest" description="Disordered" evidence="16">
    <location>
        <begin position="1"/>
        <end position="62"/>
    </location>
</feature>
<dbReference type="InterPro" id="IPR004358">
    <property type="entry name" value="Sig_transdc_His_kin-like_C"/>
</dbReference>
<dbReference type="SUPFAM" id="SSF55874">
    <property type="entry name" value="ATPase domain of HSP90 chaperone/DNA topoisomerase II/histidine kinase"/>
    <property type="match status" value="1"/>
</dbReference>
<dbReference type="GO" id="GO:0046983">
    <property type="term" value="F:protein dimerization activity"/>
    <property type="evidence" value="ECO:0007669"/>
    <property type="project" value="InterPro"/>
</dbReference>
<dbReference type="InterPro" id="IPR050482">
    <property type="entry name" value="Sensor_HK_TwoCompSys"/>
</dbReference>
<dbReference type="PRINTS" id="PR00344">
    <property type="entry name" value="BCTRLSENSOR"/>
</dbReference>
<evidence type="ECO:0000256" key="15">
    <source>
        <dbReference type="ARBA" id="ARBA00030800"/>
    </source>
</evidence>
<evidence type="ECO:0000256" key="10">
    <source>
        <dbReference type="ARBA" id="ARBA00022777"/>
    </source>
</evidence>
<keyword evidence="9" id="KW-0479">Metal-binding</keyword>
<evidence type="ECO:0000256" key="6">
    <source>
        <dbReference type="ARBA" id="ARBA00022485"/>
    </source>
</evidence>
<dbReference type="Pfam" id="PF02518">
    <property type="entry name" value="HATPase_c"/>
    <property type="match status" value="1"/>
</dbReference>
<feature type="compositionally biased region" description="Low complexity" evidence="16">
    <location>
        <begin position="48"/>
        <end position="62"/>
    </location>
</feature>
<feature type="compositionally biased region" description="Low complexity" evidence="16">
    <location>
        <begin position="23"/>
        <end position="32"/>
    </location>
</feature>
<comment type="caution">
    <text evidence="18">The sequence shown here is derived from an EMBL/GenBank/DDBJ whole genome shotgun (WGS) entry which is preliminary data.</text>
</comment>
<keyword evidence="13" id="KW-0411">Iron-sulfur</keyword>
<keyword evidence="6" id="KW-0004">4Fe-4S</keyword>
<sequence length="280" mass="28979">MPTSDRCCDGSPGGMTGEQPVRPGVTADVAPGAVPPVPSVPPVPPPTVAAVPDPAPAAAGPSSEEFRALLTRLDRAEQDERRRLSEAVHDGPLQLLSVAVLQLDGLAADSGSPALRGRLQELAGVLQDAVEMLRRITVAAALPGPDLDLAAAVRQWTAAVFAGTDTDVCVDARLGTLELEPHTRDTVYLVVREAVVNARKHAAPSRLAVRVVPGPRTVRICVDDDGPGIPADPLRAGHVGLPAMQARARELGGRLDWSSGGGGTTVTLVLPAPSNGRVDR</sequence>
<evidence type="ECO:0000256" key="8">
    <source>
        <dbReference type="ARBA" id="ARBA00022679"/>
    </source>
</evidence>
<dbReference type="Proteomes" id="UP000655208">
    <property type="component" value="Unassembled WGS sequence"/>
</dbReference>
<evidence type="ECO:0000256" key="5">
    <source>
        <dbReference type="ARBA" id="ARBA00017322"/>
    </source>
</evidence>
<comment type="subcellular location">
    <subcellularLocation>
        <location evidence="3">Cytoplasm</location>
    </subcellularLocation>
</comment>
<dbReference type="GO" id="GO:0046872">
    <property type="term" value="F:metal ion binding"/>
    <property type="evidence" value="ECO:0007669"/>
    <property type="project" value="UniProtKB-KW"/>
</dbReference>
<dbReference type="SMART" id="SM00387">
    <property type="entry name" value="HATPase_c"/>
    <property type="match status" value="1"/>
</dbReference>
<comment type="catalytic activity">
    <reaction evidence="1">
        <text>ATP + protein L-histidine = ADP + protein N-phospho-L-histidine.</text>
        <dbReference type="EC" id="2.7.13.3"/>
    </reaction>
</comment>
<keyword evidence="10" id="KW-0418">Kinase</keyword>
<name>A0A917SPS5_9ACTN</name>
<dbReference type="AlphaFoldDB" id="A0A917SPS5"/>
<evidence type="ECO:0000256" key="9">
    <source>
        <dbReference type="ARBA" id="ARBA00022723"/>
    </source>
</evidence>
<dbReference type="InterPro" id="IPR003594">
    <property type="entry name" value="HATPase_dom"/>
</dbReference>
<dbReference type="GO" id="GO:0051539">
    <property type="term" value="F:4 iron, 4 sulfur cluster binding"/>
    <property type="evidence" value="ECO:0007669"/>
    <property type="project" value="UniProtKB-KW"/>
</dbReference>
<evidence type="ECO:0000256" key="11">
    <source>
        <dbReference type="ARBA" id="ARBA00023004"/>
    </source>
</evidence>
<evidence type="ECO:0000313" key="18">
    <source>
        <dbReference type="EMBL" id="GGL91461.1"/>
    </source>
</evidence>
<organism evidence="18 19">
    <name type="scientific">Nakamurella endophytica</name>
    <dbReference type="NCBI Taxonomy" id="1748367"/>
    <lineage>
        <taxon>Bacteria</taxon>
        <taxon>Bacillati</taxon>
        <taxon>Actinomycetota</taxon>
        <taxon>Actinomycetes</taxon>
        <taxon>Nakamurellales</taxon>
        <taxon>Nakamurellaceae</taxon>
        <taxon>Nakamurella</taxon>
    </lineage>
</organism>
<dbReference type="CDD" id="cd16917">
    <property type="entry name" value="HATPase_UhpB-NarQ-NarX-like"/>
    <property type="match status" value="1"/>
</dbReference>
<proteinExistence type="predicted"/>
<gene>
    <name evidence="18" type="ORF">GCM10011594_09050</name>
</gene>
<keyword evidence="19" id="KW-1185">Reference proteome</keyword>
<dbReference type="Gene3D" id="3.30.565.10">
    <property type="entry name" value="Histidine kinase-like ATPase, C-terminal domain"/>
    <property type="match status" value="1"/>
</dbReference>
<evidence type="ECO:0000313" key="19">
    <source>
        <dbReference type="Proteomes" id="UP000655208"/>
    </source>
</evidence>
<dbReference type="EMBL" id="BMNA01000002">
    <property type="protein sequence ID" value="GGL91461.1"/>
    <property type="molecule type" value="Genomic_DNA"/>
</dbReference>
<comment type="cofactor">
    <cofactor evidence="2">
        <name>[4Fe-4S] cluster</name>
        <dbReference type="ChEBI" id="CHEBI:49883"/>
    </cofactor>
</comment>
<comment type="function">
    <text evidence="14">Member of the two-component regulatory system NreB/NreC involved in the control of dissimilatory nitrate/nitrite reduction in response to oxygen. NreB functions as a direct oxygen sensor histidine kinase which is autophosphorylated, in the absence of oxygen, probably at the conserved histidine residue, and transfers its phosphate group probably to a conserved aspartate residue of NreC. NreB/NreC activates the expression of the nitrate (narGHJI) and nitrite (nir) reductase operons, as well as the putative nitrate transporter gene narT.</text>
</comment>
<evidence type="ECO:0000256" key="1">
    <source>
        <dbReference type="ARBA" id="ARBA00000085"/>
    </source>
</evidence>
<dbReference type="GO" id="GO:0005737">
    <property type="term" value="C:cytoplasm"/>
    <property type="evidence" value="ECO:0007669"/>
    <property type="project" value="UniProtKB-SubCell"/>
</dbReference>
<dbReference type="Gene3D" id="1.20.5.1930">
    <property type="match status" value="1"/>
</dbReference>
<feature type="compositionally biased region" description="Pro residues" evidence="16">
    <location>
        <begin position="33"/>
        <end position="47"/>
    </location>
</feature>
<accession>A0A917SPS5</accession>
<evidence type="ECO:0000256" key="4">
    <source>
        <dbReference type="ARBA" id="ARBA00012438"/>
    </source>
</evidence>
<feature type="domain" description="Histidine kinase" evidence="17">
    <location>
        <begin position="190"/>
        <end position="274"/>
    </location>
</feature>
<dbReference type="InterPro" id="IPR011712">
    <property type="entry name" value="Sig_transdc_His_kin_sub3_dim/P"/>
</dbReference>
<dbReference type="InterPro" id="IPR005467">
    <property type="entry name" value="His_kinase_dom"/>
</dbReference>
<evidence type="ECO:0000256" key="14">
    <source>
        <dbReference type="ARBA" id="ARBA00024827"/>
    </source>
</evidence>
<keyword evidence="8" id="KW-0808">Transferase</keyword>
<evidence type="ECO:0000256" key="3">
    <source>
        <dbReference type="ARBA" id="ARBA00004496"/>
    </source>
</evidence>
<dbReference type="PANTHER" id="PTHR24421">
    <property type="entry name" value="NITRATE/NITRITE SENSOR PROTEIN NARX-RELATED"/>
    <property type="match status" value="1"/>
</dbReference>
<evidence type="ECO:0000256" key="2">
    <source>
        <dbReference type="ARBA" id="ARBA00001966"/>
    </source>
</evidence>
<keyword evidence="7" id="KW-0963">Cytoplasm</keyword>
<evidence type="ECO:0000256" key="13">
    <source>
        <dbReference type="ARBA" id="ARBA00023014"/>
    </source>
</evidence>
<reference evidence="18" key="1">
    <citation type="journal article" date="2014" name="Int. J. Syst. Evol. Microbiol.">
        <title>Complete genome sequence of Corynebacterium casei LMG S-19264T (=DSM 44701T), isolated from a smear-ripened cheese.</title>
        <authorList>
            <consortium name="US DOE Joint Genome Institute (JGI-PGF)"/>
            <person name="Walter F."/>
            <person name="Albersmeier A."/>
            <person name="Kalinowski J."/>
            <person name="Ruckert C."/>
        </authorList>
    </citation>
    <scope>NUCLEOTIDE SEQUENCE</scope>
    <source>
        <strain evidence="18">CGMCC 4.7308</strain>
    </source>
</reference>
<protein>
    <recommendedName>
        <fullName evidence="5">Oxygen sensor histidine kinase NreB</fullName>
        <ecNumber evidence="4">2.7.13.3</ecNumber>
    </recommendedName>
    <alternativeName>
        <fullName evidence="15">Nitrogen regulation protein B</fullName>
    </alternativeName>
</protein>
<evidence type="ECO:0000256" key="16">
    <source>
        <dbReference type="SAM" id="MobiDB-lite"/>
    </source>
</evidence>
<dbReference type="GO" id="GO:0000155">
    <property type="term" value="F:phosphorelay sensor kinase activity"/>
    <property type="evidence" value="ECO:0007669"/>
    <property type="project" value="InterPro"/>
</dbReference>
<reference evidence="18" key="2">
    <citation type="submission" date="2020-09" db="EMBL/GenBank/DDBJ databases">
        <authorList>
            <person name="Sun Q."/>
            <person name="Zhou Y."/>
        </authorList>
    </citation>
    <scope>NUCLEOTIDE SEQUENCE</scope>
    <source>
        <strain evidence="18">CGMCC 4.7308</strain>
    </source>
</reference>
<dbReference type="GO" id="GO:0016020">
    <property type="term" value="C:membrane"/>
    <property type="evidence" value="ECO:0007669"/>
    <property type="project" value="InterPro"/>
</dbReference>
<keyword evidence="11" id="KW-0408">Iron</keyword>
<dbReference type="PROSITE" id="PS50109">
    <property type="entry name" value="HIS_KIN"/>
    <property type="match status" value="1"/>
</dbReference>
<evidence type="ECO:0000259" key="17">
    <source>
        <dbReference type="PROSITE" id="PS50109"/>
    </source>
</evidence>
<dbReference type="Pfam" id="PF07730">
    <property type="entry name" value="HisKA_3"/>
    <property type="match status" value="1"/>
</dbReference>
<keyword evidence="12" id="KW-0902">Two-component regulatory system</keyword>
<dbReference type="EC" id="2.7.13.3" evidence="4"/>
<evidence type="ECO:0000256" key="12">
    <source>
        <dbReference type="ARBA" id="ARBA00023012"/>
    </source>
</evidence>
<dbReference type="InterPro" id="IPR036890">
    <property type="entry name" value="HATPase_C_sf"/>
</dbReference>